<gene>
    <name evidence="1" type="ORF">BJ960_003012</name>
</gene>
<reference evidence="1 2" key="1">
    <citation type="submission" date="2020-07" db="EMBL/GenBank/DDBJ databases">
        <title>Sequencing the genomes of 1000 actinobacteria strains.</title>
        <authorList>
            <person name="Klenk H.-P."/>
        </authorList>
    </citation>
    <scope>NUCLEOTIDE SEQUENCE [LARGE SCALE GENOMIC DNA]</scope>
    <source>
        <strain evidence="1 2">DSM 17380</strain>
    </source>
</reference>
<evidence type="ECO:0000313" key="1">
    <source>
        <dbReference type="EMBL" id="NYD28209.1"/>
    </source>
</evidence>
<sequence>MTYRGLTWDHPRGRQALERTALAAPGLIEWEVHSLEGFEASPIEELAEQYDVLVLDHPHLGDALAAGALIPVEAWLGEDALRRIAADAVGPSLRSYEVGGRTWALPLDAASQVSARLPERVAEAPVRWEDVLQLAQRVPVAPNLGGPHALLSYLSICVALGEDPAVDGSELLVSEAVGSEAARILIELARTAPAGAVDLNPIGLLERMRDERDIAYVPLVYGYVNYASGPGALAFANAPVGPAGRTGSVIGGTGLAISTRTQPDARLVDMLTWLMHPLTQATVISEHAGQPSSGAAWANPEVNRLAGEFYAATRRTINEAWVRPRLPGFTAFQASASRLLRDRIAASDASGAWRVVQREYAHTLAGAKMPAHR</sequence>
<protein>
    <submittedName>
        <fullName evidence="1">Multiple sugar transport system substrate-binding protein</fullName>
    </submittedName>
</protein>
<organism evidence="1 2">
    <name type="scientific">Leucobacter aridicollis</name>
    <dbReference type="NCBI Taxonomy" id="283878"/>
    <lineage>
        <taxon>Bacteria</taxon>
        <taxon>Bacillati</taxon>
        <taxon>Actinomycetota</taxon>
        <taxon>Actinomycetes</taxon>
        <taxon>Micrococcales</taxon>
        <taxon>Microbacteriaceae</taxon>
        <taxon>Leucobacter</taxon>
    </lineage>
</organism>
<dbReference type="EMBL" id="JACCBD010000001">
    <property type="protein sequence ID" value="NYD28209.1"/>
    <property type="molecule type" value="Genomic_DNA"/>
</dbReference>
<dbReference type="Proteomes" id="UP000586095">
    <property type="component" value="Unassembled WGS sequence"/>
</dbReference>
<proteinExistence type="predicted"/>
<keyword evidence="2" id="KW-1185">Reference proteome</keyword>
<keyword evidence="1" id="KW-0762">Sugar transport</keyword>
<dbReference type="Gene3D" id="3.40.190.10">
    <property type="entry name" value="Periplasmic binding protein-like II"/>
    <property type="match status" value="2"/>
</dbReference>
<dbReference type="RefSeq" id="WP_185987893.1">
    <property type="nucleotide sequence ID" value="NZ_BAAALZ010000006.1"/>
</dbReference>
<name>A0A852RCT7_9MICO</name>
<dbReference type="SUPFAM" id="SSF53850">
    <property type="entry name" value="Periplasmic binding protein-like II"/>
    <property type="match status" value="1"/>
</dbReference>
<keyword evidence="1" id="KW-0813">Transport</keyword>
<comment type="caution">
    <text evidence="1">The sequence shown here is derived from an EMBL/GenBank/DDBJ whole genome shotgun (WGS) entry which is preliminary data.</text>
</comment>
<evidence type="ECO:0000313" key="2">
    <source>
        <dbReference type="Proteomes" id="UP000586095"/>
    </source>
</evidence>
<dbReference type="AlphaFoldDB" id="A0A852RCT7"/>
<accession>A0A852RCT7</accession>